<dbReference type="InParanoid" id="A0A3R7CT36"/>
<feature type="non-terminal residue" evidence="2">
    <location>
        <position position="390"/>
    </location>
</feature>
<evidence type="ECO:0000313" key="2">
    <source>
        <dbReference type="EMBL" id="KAG5450137.1"/>
    </source>
</evidence>
<proteinExistence type="predicted"/>
<gene>
    <name evidence="2" type="ORF">CSKR_112663</name>
</gene>
<accession>A0A3R7CT36</accession>
<feature type="region of interest" description="Disordered" evidence="1">
    <location>
        <begin position="217"/>
        <end position="236"/>
    </location>
</feature>
<comment type="caution">
    <text evidence="2">The sequence shown here is derived from an EMBL/GenBank/DDBJ whole genome shotgun (WGS) entry which is preliminary data.</text>
</comment>
<reference evidence="2 3" key="1">
    <citation type="journal article" date="2018" name="Biotechnol. Adv.">
        <title>Improved genomic resources and new bioinformatic workflow for the carcinogenic parasite Clonorchis sinensis: Biotechnological implications.</title>
        <authorList>
            <person name="Wang D."/>
            <person name="Korhonen P.K."/>
            <person name="Gasser R.B."/>
            <person name="Young N.D."/>
        </authorList>
    </citation>
    <scope>NUCLEOTIDE SEQUENCE [LARGE SCALE GENOMIC DNA]</scope>
    <source>
        <strain evidence="2">Cs-k2</strain>
    </source>
</reference>
<sequence length="390" mass="43552">MHLEESAQKAFAVLRMIRRTFSRITRTEFQILYGAYVRPLLEYANPVVYSGRTKDVILIERVQRAATKMVAGLKSMDYETRLVAWPTGFSPLTQQTHSGDMVRRFLSSERSPSLGKLFLVLVQNTISHLFTQVLALAHILPRAENLRSSATPFFHLCLSGERQLLNDKNKTDPENLGESLDPVYHSVNPFAEFGQSLVTPQLLTFESGLTTLLSRTFENSSSHNSPPVSSKPQEDVRGIQHYCTTRARWPKWLEREFTDQKVRGSNPTSASRLPLSRLGQPGSIPALVLPSGSMAVGHRKGATAERTTRLIQKKSELKSSTASTRSWSRSIIPSDVKKIKINHSAVAPFWCLTAMLPEGSTRAGILPGCPSLDRGSREAEVGFELWTFRS</sequence>
<dbReference type="Proteomes" id="UP000286415">
    <property type="component" value="Unassembled WGS sequence"/>
</dbReference>
<organism evidence="2 3">
    <name type="scientific">Clonorchis sinensis</name>
    <name type="common">Chinese liver fluke</name>
    <dbReference type="NCBI Taxonomy" id="79923"/>
    <lineage>
        <taxon>Eukaryota</taxon>
        <taxon>Metazoa</taxon>
        <taxon>Spiralia</taxon>
        <taxon>Lophotrochozoa</taxon>
        <taxon>Platyhelminthes</taxon>
        <taxon>Trematoda</taxon>
        <taxon>Digenea</taxon>
        <taxon>Opisthorchiida</taxon>
        <taxon>Opisthorchiata</taxon>
        <taxon>Opisthorchiidae</taxon>
        <taxon>Clonorchis</taxon>
    </lineage>
</organism>
<evidence type="ECO:0000256" key="1">
    <source>
        <dbReference type="SAM" id="MobiDB-lite"/>
    </source>
</evidence>
<reference evidence="2 3" key="2">
    <citation type="journal article" date="2021" name="Genomics">
        <title>High-quality reference genome for Clonorchis sinensis.</title>
        <authorList>
            <person name="Young N.D."/>
            <person name="Stroehlein A.J."/>
            <person name="Kinkar L."/>
            <person name="Wang T."/>
            <person name="Sohn W.M."/>
            <person name="Chang B.C.H."/>
            <person name="Kaur P."/>
            <person name="Weisz D."/>
            <person name="Dudchenko O."/>
            <person name="Aiden E.L."/>
            <person name="Korhonen P.K."/>
            <person name="Gasser R.B."/>
        </authorList>
    </citation>
    <scope>NUCLEOTIDE SEQUENCE [LARGE SCALE GENOMIC DNA]</scope>
    <source>
        <strain evidence="2">Cs-k2</strain>
    </source>
</reference>
<feature type="compositionally biased region" description="Low complexity" evidence="1">
    <location>
        <begin position="219"/>
        <end position="230"/>
    </location>
</feature>
<evidence type="ECO:0000313" key="3">
    <source>
        <dbReference type="Proteomes" id="UP000286415"/>
    </source>
</evidence>
<dbReference type="OrthoDB" id="6152726at2759"/>
<name>A0A3R7CT36_CLOSI</name>
<protein>
    <submittedName>
        <fullName evidence="2">Uncharacterized protein</fullName>
    </submittedName>
</protein>
<dbReference type="AlphaFoldDB" id="A0A3R7CT36"/>
<keyword evidence="3" id="KW-1185">Reference proteome</keyword>
<dbReference type="EMBL" id="NIRI02000042">
    <property type="protein sequence ID" value="KAG5450137.1"/>
    <property type="molecule type" value="Genomic_DNA"/>
</dbReference>